<dbReference type="InterPro" id="IPR041677">
    <property type="entry name" value="DNA2/NAM7_AAA_11"/>
</dbReference>
<dbReference type="InterPro" id="IPR013498">
    <property type="entry name" value="Topo_IA_Znf"/>
</dbReference>
<accession>A0A252F619</accession>
<keyword evidence="2" id="KW-0547">Nucleotide-binding</keyword>
<dbReference type="AlphaFoldDB" id="A0A252F619"/>
<dbReference type="GO" id="GO:0005694">
    <property type="term" value="C:chromosome"/>
    <property type="evidence" value="ECO:0007669"/>
    <property type="project" value="InterPro"/>
</dbReference>
<organism evidence="10 11">
    <name type="scientific">Butyricicoccus porcorum</name>
    <dbReference type="NCBI Taxonomy" id="1945634"/>
    <lineage>
        <taxon>Bacteria</taxon>
        <taxon>Bacillati</taxon>
        <taxon>Bacillota</taxon>
        <taxon>Clostridia</taxon>
        <taxon>Eubacteriales</taxon>
        <taxon>Butyricicoccaceae</taxon>
        <taxon>Butyricicoccus</taxon>
    </lineage>
</organism>
<dbReference type="PANTHER" id="PTHR43788:SF8">
    <property type="entry name" value="DNA-BINDING PROTEIN SMUBP-2"/>
    <property type="match status" value="1"/>
</dbReference>
<dbReference type="InterPro" id="IPR041679">
    <property type="entry name" value="DNA2/NAM7-like_C"/>
</dbReference>
<comment type="similarity">
    <text evidence="1">Belongs to the DNA2/NAM7 helicase family.</text>
</comment>
<feature type="domain" description="DNA2/NAM7 helicase-like C-terminal" evidence="9">
    <location>
        <begin position="491"/>
        <end position="676"/>
    </location>
</feature>
<keyword evidence="11" id="KW-1185">Reference proteome</keyword>
<evidence type="ECO:0000256" key="1">
    <source>
        <dbReference type="ARBA" id="ARBA00007913"/>
    </source>
</evidence>
<evidence type="ECO:0008006" key="12">
    <source>
        <dbReference type="Google" id="ProtNLM"/>
    </source>
</evidence>
<protein>
    <recommendedName>
        <fullName evidence="12">AAA+ ATPase domain-containing protein</fullName>
    </recommendedName>
</protein>
<dbReference type="Gene3D" id="3.30.65.10">
    <property type="entry name" value="Bacterial Topoisomerase I, domain 1"/>
    <property type="match status" value="1"/>
</dbReference>
<reference evidence="10 11" key="1">
    <citation type="submission" date="2017-05" db="EMBL/GenBank/DDBJ databases">
        <title>Butyricicoccus porcorum sp. nov. a butyrate-producing bacterium from the swine intestinal tract.</title>
        <authorList>
            <person name="Trachsel J."/>
            <person name="Humphrey S."/>
            <person name="Allen H.K."/>
        </authorList>
    </citation>
    <scope>NUCLEOTIDE SEQUENCE [LARGE SCALE GENOMIC DNA]</scope>
    <source>
        <strain evidence="10">BB10</strain>
    </source>
</reference>
<dbReference type="GO" id="GO:0016787">
    <property type="term" value="F:hydrolase activity"/>
    <property type="evidence" value="ECO:0007669"/>
    <property type="project" value="UniProtKB-KW"/>
</dbReference>
<comment type="caution">
    <text evidence="10">The sequence shown here is derived from an EMBL/GenBank/DDBJ whole genome shotgun (WGS) entry which is preliminary data.</text>
</comment>
<dbReference type="Gene3D" id="3.40.50.300">
    <property type="entry name" value="P-loop containing nucleotide triphosphate hydrolases"/>
    <property type="match status" value="2"/>
</dbReference>
<dbReference type="Pfam" id="PF13086">
    <property type="entry name" value="AAA_11"/>
    <property type="match status" value="1"/>
</dbReference>
<dbReference type="SUPFAM" id="SSF52540">
    <property type="entry name" value="P-loop containing nucleoside triphosphate hydrolases"/>
    <property type="match status" value="1"/>
</dbReference>
<evidence type="ECO:0000259" key="9">
    <source>
        <dbReference type="Pfam" id="PF13087"/>
    </source>
</evidence>
<dbReference type="GO" id="GO:0005524">
    <property type="term" value="F:ATP binding"/>
    <property type="evidence" value="ECO:0007669"/>
    <property type="project" value="UniProtKB-KW"/>
</dbReference>
<dbReference type="OrthoDB" id="9757917at2"/>
<evidence type="ECO:0000256" key="5">
    <source>
        <dbReference type="ARBA" id="ARBA00022840"/>
    </source>
</evidence>
<dbReference type="GO" id="GO:0003916">
    <property type="term" value="F:DNA topoisomerase activity"/>
    <property type="evidence" value="ECO:0007669"/>
    <property type="project" value="InterPro"/>
</dbReference>
<evidence type="ECO:0000313" key="10">
    <source>
        <dbReference type="EMBL" id="OUM21204.1"/>
    </source>
</evidence>
<dbReference type="PANTHER" id="PTHR43788">
    <property type="entry name" value="DNA2/NAM7 HELICASE FAMILY MEMBER"/>
    <property type="match status" value="1"/>
</dbReference>
<evidence type="ECO:0000256" key="4">
    <source>
        <dbReference type="ARBA" id="ARBA00022806"/>
    </source>
</evidence>
<keyword evidence="4" id="KW-0347">Helicase</keyword>
<evidence type="ECO:0000256" key="2">
    <source>
        <dbReference type="ARBA" id="ARBA00022741"/>
    </source>
</evidence>
<keyword evidence="5" id="KW-0067">ATP-binding</keyword>
<evidence type="ECO:0000256" key="6">
    <source>
        <dbReference type="SAM" id="MobiDB-lite"/>
    </source>
</evidence>
<feature type="domain" description="DNA2/NAM7 helicase helicase" evidence="8">
    <location>
        <begin position="254"/>
        <end position="464"/>
    </location>
</feature>
<dbReference type="GO" id="GO:0003677">
    <property type="term" value="F:DNA binding"/>
    <property type="evidence" value="ECO:0007669"/>
    <property type="project" value="InterPro"/>
</dbReference>
<dbReference type="Pfam" id="PF13087">
    <property type="entry name" value="AAA_12"/>
    <property type="match status" value="1"/>
</dbReference>
<dbReference type="InterPro" id="IPR027417">
    <property type="entry name" value="P-loop_NTPase"/>
</dbReference>
<name>A0A252F619_9FIRM</name>
<dbReference type="Pfam" id="PF01396">
    <property type="entry name" value="Zn_ribbon_Top1"/>
    <property type="match status" value="1"/>
</dbReference>
<dbReference type="GO" id="GO:0043139">
    <property type="term" value="F:5'-3' DNA helicase activity"/>
    <property type="evidence" value="ECO:0007669"/>
    <property type="project" value="TreeGrafter"/>
</dbReference>
<evidence type="ECO:0000259" key="7">
    <source>
        <dbReference type="Pfam" id="PF01396"/>
    </source>
</evidence>
<dbReference type="Proteomes" id="UP000194903">
    <property type="component" value="Unassembled WGS sequence"/>
</dbReference>
<evidence type="ECO:0000313" key="11">
    <source>
        <dbReference type="Proteomes" id="UP000194903"/>
    </source>
</evidence>
<dbReference type="RefSeq" id="WP_087018012.1">
    <property type="nucleotide sequence ID" value="NZ_NHOC01000003.1"/>
</dbReference>
<evidence type="ECO:0000256" key="3">
    <source>
        <dbReference type="ARBA" id="ARBA00022801"/>
    </source>
</evidence>
<sequence length="972" mass="108695">MNVVGKKVRHNKFGEGTIVEQDSSCVSVKFVTESDPKKFMYPTCFKNFLKLLDAEAAAQTDATVKYQEDQERKKKQQAMEEAEARRFEKKIQETSSNPRKTVEIRPFNSISAFCNEYKRAITAEIVYLKTTGGKRQHIFDGKRIEVKNGRYVYTFEADDELTYPEGTQISIWQGDTSISGHIVGCEDFTVIIASSRDLGADVPTLEFSAEPWRLLDSLVDRLDGILENPSEIVRALICDGQKSIDYGNYKIATGQQTAVQMSKNQSITFVWGPPGTGKTQTLAKIALAHIEQGSRVLMLSYSNVSVDGAIMRVHKIKPNLKPGTLVRYGYARNKDLLAHRYLTSYNLAIRNHPELLKERQDLIAERKKLPRTSPRYVQIGRRLTQIRNKLSSEEKETVKNAQFVATTVSKTVVDSTVRDCGFDVVIFDEASMAYIPQIVFAASLAKKHFVCMGDFRQLPPIVQSNGNSPLNADIFQYCGITSAVDSGRNHKWLCMLDTQYRMHPRIADFASRTMYGGLLQSAEDLEKKRRGIVDQKPINGHAMAFADLSGMMSVCTKTGDNSRVNVLSALMSFSLALDAAKDHEVGIITPYHAQSRLLHAMARDVADANPELKPITCATVHQFQGSEKDVIVYDAVDCYRMPYPGMLLTSTGNNYANRLFNVALTRAKGKFIGVANIAYMDNKNLSSSLMFERMIEGQRKKPSCLSGQELSQRRSAISGSTMSFFDNDDGNRRFLKDVSEARREIRIDIPDKPVEDAFSGQLATALKTAMGKGIKVYLRAENKQGLSSALKPLAIENPFVTNPVVLIDKKIVWFGMPSSDAKFKSEGSILQTRYRPVIRFKGSHTVASLYGFMEMSRTVDQSKTISTDNEGKITDTFASYVLANKKCSSCGKPMKLQKSKKGKFFLACTGYPACHETALVDVDLVERYFYRHGGIGQHCTRCNCSLEAKLGPYGLYIQCCGVSHHKYKLDEI</sequence>
<feature type="domain" description="DNA topoisomerase type IA zn finger" evidence="7">
    <location>
        <begin position="885"/>
        <end position="917"/>
    </location>
</feature>
<feature type="compositionally biased region" description="Basic and acidic residues" evidence="6">
    <location>
        <begin position="82"/>
        <end position="92"/>
    </location>
</feature>
<dbReference type="CDD" id="cd18808">
    <property type="entry name" value="SF1_C_Upf1"/>
    <property type="match status" value="1"/>
</dbReference>
<gene>
    <name evidence="10" type="ORF">CBW42_03990</name>
</gene>
<proteinExistence type="inferred from homology"/>
<evidence type="ECO:0000259" key="8">
    <source>
        <dbReference type="Pfam" id="PF13086"/>
    </source>
</evidence>
<dbReference type="InterPro" id="IPR050534">
    <property type="entry name" value="Coronavir_polyprotein_1ab"/>
</dbReference>
<dbReference type="EMBL" id="NHOC01000003">
    <property type="protein sequence ID" value="OUM21204.1"/>
    <property type="molecule type" value="Genomic_DNA"/>
</dbReference>
<dbReference type="InterPro" id="IPR047187">
    <property type="entry name" value="SF1_C_Upf1"/>
</dbReference>
<feature type="region of interest" description="Disordered" evidence="6">
    <location>
        <begin position="68"/>
        <end position="94"/>
    </location>
</feature>
<keyword evidence="3" id="KW-0378">Hydrolase</keyword>
<dbReference type="GO" id="GO:0006265">
    <property type="term" value="P:DNA topological change"/>
    <property type="evidence" value="ECO:0007669"/>
    <property type="project" value="InterPro"/>
</dbReference>
<dbReference type="SUPFAM" id="SSF57783">
    <property type="entry name" value="Zinc beta-ribbon"/>
    <property type="match status" value="1"/>
</dbReference>